<accession>A0ABW5ETY0</accession>
<evidence type="ECO:0000313" key="1">
    <source>
        <dbReference type="EMBL" id="MFD2321043.1"/>
    </source>
</evidence>
<comment type="caution">
    <text evidence="1">The sequence shown here is derived from an EMBL/GenBank/DDBJ whole genome shotgun (WGS) entry which is preliminary data.</text>
</comment>
<protein>
    <recommendedName>
        <fullName evidence="3">Knr4/Smi1-like domain-containing protein</fullName>
    </recommendedName>
</protein>
<keyword evidence="2" id="KW-1185">Reference proteome</keyword>
<dbReference type="RefSeq" id="WP_380110396.1">
    <property type="nucleotide sequence ID" value="NZ_JBHSIH010000001.1"/>
</dbReference>
<sequence>MTNIHSLMSNYQREMKNIGEMIGLPSAAKVISENKIYAIDGVTKYDLSPMLRDRFIFCDRWDDFYLSQNMLSLDEINSFPYNAKLVEWISLRKENWDHVPPGSVGDSFCSILSFNPYEPEEIYIDWSECRKEPAIWHCAQSDYYRYDNLEEFFMEISRV</sequence>
<gene>
    <name evidence="1" type="ORF">ACFSPV_20325</name>
</gene>
<dbReference type="Proteomes" id="UP001597287">
    <property type="component" value="Unassembled WGS sequence"/>
</dbReference>
<organism evidence="1 2">
    <name type="scientific">Delftia deserti</name>
    <dbReference type="NCBI Taxonomy" id="1651218"/>
    <lineage>
        <taxon>Bacteria</taxon>
        <taxon>Pseudomonadati</taxon>
        <taxon>Pseudomonadota</taxon>
        <taxon>Betaproteobacteria</taxon>
        <taxon>Burkholderiales</taxon>
        <taxon>Comamonadaceae</taxon>
        <taxon>Delftia</taxon>
    </lineage>
</organism>
<evidence type="ECO:0008006" key="3">
    <source>
        <dbReference type="Google" id="ProtNLM"/>
    </source>
</evidence>
<name>A0ABW5ETY0_9BURK</name>
<reference evidence="2" key="1">
    <citation type="journal article" date="2019" name="Int. J. Syst. Evol. Microbiol.">
        <title>The Global Catalogue of Microorganisms (GCM) 10K type strain sequencing project: providing services to taxonomists for standard genome sequencing and annotation.</title>
        <authorList>
            <consortium name="The Broad Institute Genomics Platform"/>
            <consortium name="The Broad Institute Genome Sequencing Center for Infectious Disease"/>
            <person name="Wu L."/>
            <person name="Ma J."/>
        </authorList>
    </citation>
    <scope>NUCLEOTIDE SEQUENCE [LARGE SCALE GENOMIC DNA]</scope>
    <source>
        <strain evidence="2">CCUG 62793</strain>
    </source>
</reference>
<proteinExistence type="predicted"/>
<dbReference type="EMBL" id="JBHUIG010000023">
    <property type="protein sequence ID" value="MFD2321043.1"/>
    <property type="molecule type" value="Genomic_DNA"/>
</dbReference>
<evidence type="ECO:0000313" key="2">
    <source>
        <dbReference type="Proteomes" id="UP001597287"/>
    </source>
</evidence>